<dbReference type="InterPro" id="IPR003010">
    <property type="entry name" value="C-N_Hydrolase"/>
</dbReference>
<accession>A0A316ZEM9</accession>
<keyword evidence="3" id="KW-1185">Reference proteome</keyword>
<protein>
    <recommendedName>
        <fullName evidence="1">CN hydrolase domain-containing protein</fullName>
    </recommendedName>
</protein>
<name>A0A316ZEM9_9BASI</name>
<dbReference type="EMBL" id="KZ819286">
    <property type="protein sequence ID" value="PWO00201.1"/>
    <property type="molecule type" value="Genomic_DNA"/>
</dbReference>
<dbReference type="AlphaFoldDB" id="A0A316ZEM9"/>
<reference evidence="2 3" key="1">
    <citation type="journal article" date="2018" name="Mol. Biol. Evol.">
        <title>Broad Genomic Sampling Reveals a Smut Pathogenic Ancestry of the Fungal Clade Ustilaginomycotina.</title>
        <authorList>
            <person name="Kijpornyongpan T."/>
            <person name="Mondo S.J."/>
            <person name="Barry K."/>
            <person name="Sandor L."/>
            <person name="Lee J."/>
            <person name="Lipzen A."/>
            <person name="Pangilinan J."/>
            <person name="LaButti K."/>
            <person name="Hainaut M."/>
            <person name="Henrissat B."/>
            <person name="Grigoriev I.V."/>
            <person name="Spatafora J.W."/>
            <person name="Aime M.C."/>
        </authorList>
    </citation>
    <scope>NUCLEOTIDE SEQUENCE [LARGE SCALE GENOMIC DNA]</scope>
    <source>
        <strain evidence="2 3">MCA 4186</strain>
    </source>
</reference>
<organism evidence="2 3">
    <name type="scientific">Tilletiopsis washingtonensis</name>
    <dbReference type="NCBI Taxonomy" id="58919"/>
    <lineage>
        <taxon>Eukaryota</taxon>
        <taxon>Fungi</taxon>
        <taxon>Dikarya</taxon>
        <taxon>Basidiomycota</taxon>
        <taxon>Ustilaginomycotina</taxon>
        <taxon>Exobasidiomycetes</taxon>
        <taxon>Entylomatales</taxon>
        <taxon>Entylomatales incertae sedis</taxon>
        <taxon>Tilletiopsis</taxon>
    </lineage>
</organism>
<feature type="domain" description="CN hydrolase" evidence="1">
    <location>
        <begin position="181"/>
        <end position="415"/>
    </location>
</feature>
<gene>
    <name evidence="2" type="ORF">FA09DRAFT_209565</name>
</gene>
<dbReference type="SUPFAM" id="SSF56317">
    <property type="entry name" value="Carbon-nitrogen hydrolase"/>
    <property type="match status" value="1"/>
</dbReference>
<sequence length="461" mass="49141">MRSWTSRASLPATSSDLFDPIRRLAGQVGVSMSAMLFALALAESCEKLIAVLNEARQAQVQVTPRSEYAPLLTHQTSSSWAATASASVAATEVIPDTAEWQSSSVTGSASDVEAGPTPRWLRSRTATAEQSYWLKRYASVRDGLRQAKLSGIQLGAVAMLLFLLLSPLRSTRSLSINDPSIAVACISSVPPSEDRQSAQEALLHASRVLSSRGAQLIVWPEGALHVLDSRAEDELWRAAQSVVNNHGSAVLLSYRLDGPESSTTQRSTLLARDATPFVHDKTHLVPFFETSSPSLHPASSTSLHLGSTSVSLAIRICHEMAFPSSPAQVLLIPASTSSALLSVLLVAQAREAVLEGQAAGALICDASPAAFSGVVDASGFVSLRQNDALTMHRITLPRGDDTRHLYARLAARLSSTGADLAILGAAMALLLAARHVRKCKAQLERFAQECFTHWLAMSGGF</sequence>
<dbReference type="PROSITE" id="PS50263">
    <property type="entry name" value="CN_HYDROLASE"/>
    <property type="match status" value="1"/>
</dbReference>
<proteinExistence type="predicted"/>
<dbReference type="InterPro" id="IPR036526">
    <property type="entry name" value="C-N_Hydrolase_sf"/>
</dbReference>
<evidence type="ECO:0000313" key="2">
    <source>
        <dbReference type="EMBL" id="PWO00201.1"/>
    </source>
</evidence>
<dbReference type="RefSeq" id="XP_025600479.1">
    <property type="nucleotide sequence ID" value="XM_025739480.1"/>
</dbReference>
<dbReference type="Gene3D" id="3.60.110.10">
    <property type="entry name" value="Carbon-nitrogen hydrolase"/>
    <property type="match status" value="1"/>
</dbReference>
<dbReference type="Proteomes" id="UP000245946">
    <property type="component" value="Unassembled WGS sequence"/>
</dbReference>
<evidence type="ECO:0000259" key="1">
    <source>
        <dbReference type="PROSITE" id="PS50263"/>
    </source>
</evidence>
<dbReference type="GeneID" id="37267026"/>
<evidence type="ECO:0000313" key="3">
    <source>
        <dbReference type="Proteomes" id="UP000245946"/>
    </source>
</evidence>